<dbReference type="EMBL" id="HACG01011418">
    <property type="protein sequence ID" value="CEK58283.1"/>
    <property type="molecule type" value="Transcribed_RNA"/>
</dbReference>
<proteinExistence type="predicted"/>
<name>A0A0B6YPW2_9EUPU</name>
<gene>
    <name evidence="1" type="primary">ORF32564</name>
</gene>
<feature type="non-terminal residue" evidence="1">
    <location>
        <position position="1"/>
    </location>
</feature>
<accession>A0A0B6YPW2</accession>
<organism evidence="1">
    <name type="scientific">Arion vulgaris</name>
    <dbReference type="NCBI Taxonomy" id="1028688"/>
    <lineage>
        <taxon>Eukaryota</taxon>
        <taxon>Metazoa</taxon>
        <taxon>Spiralia</taxon>
        <taxon>Lophotrochozoa</taxon>
        <taxon>Mollusca</taxon>
        <taxon>Gastropoda</taxon>
        <taxon>Heterobranchia</taxon>
        <taxon>Euthyneura</taxon>
        <taxon>Panpulmonata</taxon>
        <taxon>Eupulmonata</taxon>
        <taxon>Stylommatophora</taxon>
        <taxon>Helicina</taxon>
        <taxon>Arionoidea</taxon>
        <taxon>Arionidae</taxon>
        <taxon>Arion</taxon>
    </lineage>
</organism>
<reference evidence="1" key="1">
    <citation type="submission" date="2014-12" db="EMBL/GenBank/DDBJ databases">
        <title>Insight into the proteome of Arion vulgaris.</title>
        <authorList>
            <person name="Aradska J."/>
            <person name="Bulat T."/>
            <person name="Smidak R."/>
            <person name="Sarate P."/>
            <person name="Gangsoo J."/>
            <person name="Sialana F."/>
            <person name="Bilban M."/>
            <person name="Lubec G."/>
        </authorList>
    </citation>
    <scope>NUCLEOTIDE SEQUENCE</scope>
    <source>
        <tissue evidence="1">Skin</tissue>
    </source>
</reference>
<protein>
    <submittedName>
        <fullName evidence="1">Uncharacterized protein</fullName>
    </submittedName>
</protein>
<sequence>STEINISNVTSQKPQLIRICNTKEKLVKLHIENIPSLCYQIIVLKKRHDRQVQKLDILSIGFDSKC</sequence>
<evidence type="ECO:0000313" key="1">
    <source>
        <dbReference type="EMBL" id="CEK58283.1"/>
    </source>
</evidence>
<dbReference type="AlphaFoldDB" id="A0A0B6YPW2"/>